<accession>A0ABR1QFY3</accession>
<gene>
    <name evidence="9" type="ORF">PG986_004847</name>
</gene>
<keyword evidence="6 7" id="KW-0326">Glycosidase</keyword>
<evidence type="ECO:0000256" key="3">
    <source>
        <dbReference type="ARBA" id="ARBA00009865"/>
    </source>
</evidence>
<dbReference type="PANTHER" id="PTHR43301">
    <property type="entry name" value="ARABINAN ENDO-1,5-ALPHA-L-ARABINOSIDASE"/>
    <property type="match status" value="1"/>
</dbReference>
<dbReference type="Proteomes" id="UP001391051">
    <property type="component" value="Unassembled WGS sequence"/>
</dbReference>
<dbReference type="InterPro" id="IPR006710">
    <property type="entry name" value="Glyco_hydro_43"/>
</dbReference>
<dbReference type="CDD" id="cd18831">
    <property type="entry name" value="GH43_AnAbnA-like"/>
    <property type="match status" value="1"/>
</dbReference>
<dbReference type="RefSeq" id="XP_066700931.1">
    <property type="nucleotide sequence ID" value="XM_066841069.1"/>
</dbReference>
<organism evidence="9 10">
    <name type="scientific">Apiospora aurea</name>
    <dbReference type="NCBI Taxonomy" id="335848"/>
    <lineage>
        <taxon>Eukaryota</taxon>
        <taxon>Fungi</taxon>
        <taxon>Dikarya</taxon>
        <taxon>Ascomycota</taxon>
        <taxon>Pezizomycotina</taxon>
        <taxon>Sordariomycetes</taxon>
        <taxon>Xylariomycetidae</taxon>
        <taxon>Amphisphaeriales</taxon>
        <taxon>Apiosporaceae</taxon>
        <taxon>Apiospora</taxon>
    </lineage>
</organism>
<feature type="signal peptide" evidence="8">
    <location>
        <begin position="1"/>
        <end position="24"/>
    </location>
</feature>
<dbReference type="Pfam" id="PF04616">
    <property type="entry name" value="Glyco_hydro_43"/>
    <property type="match status" value="1"/>
</dbReference>
<feature type="chain" id="PRO_5045438138" description="Arabinan endo-1,5-alpha-L-arabinosidase" evidence="8">
    <location>
        <begin position="25"/>
        <end position="326"/>
    </location>
</feature>
<evidence type="ECO:0000313" key="10">
    <source>
        <dbReference type="Proteomes" id="UP001391051"/>
    </source>
</evidence>
<evidence type="ECO:0000256" key="8">
    <source>
        <dbReference type="SAM" id="SignalP"/>
    </source>
</evidence>
<protein>
    <recommendedName>
        <fullName evidence="4 7">Arabinan endo-1,5-alpha-L-arabinosidase</fullName>
        <ecNumber evidence="4 7">3.2.1.99</ecNumber>
    </recommendedName>
</protein>
<dbReference type="InterPro" id="IPR016840">
    <property type="entry name" value="Glyco_hydro_43_endo_a_Ara-ase"/>
</dbReference>
<comment type="pathway">
    <text evidence="2 7">Glycan metabolism; L-arabinan degradation.</text>
</comment>
<comment type="caution">
    <text evidence="9">The sequence shown here is derived from an EMBL/GenBank/DDBJ whole genome shotgun (WGS) entry which is preliminary data.</text>
</comment>
<dbReference type="Gene3D" id="2.115.10.20">
    <property type="entry name" value="Glycosyl hydrolase domain, family 43"/>
    <property type="match status" value="1"/>
</dbReference>
<dbReference type="GeneID" id="92074131"/>
<dbReference type="GO" id="GO:0016787">
    <property type="term" value="F:hydrolase activity"/>
    <property type="evidence" value="ECO:0007669"/>
    <property type="project" value="UniProtKB-KW"/>
</dbReference>
<proteinExistence type="inferred from homology"/>
<name>A0ABR1QFY3_9PEZI</name>
<comment type="similarity">
    <text evidence="3 7">Belongs to the glycosyl hydrolase 43 family.</text>
</comment>
<keyword evidence="10" id="KW-1185">Reference proteome</keyword>
<evidence type="ECO:0000256" key="7">
    <source>
        <dbReference type="PIRNR" id="PIRNR026534"/>
    </source>
</evidence>
<evidence type="ECO:0000256" key="2">
    <source>
        <dbReference type="ARBA" id="ARBA00004834"/>
    </source>
</evidence>
<keyword evidence="8" id="KW-0732">Signal</keyword>
<keyword evidence="5 7" id="KW-0378">Hydrolase</keyword>
<evidence type="ECO:0000256" key="1">
    <source>
        <dbReference type="ARBA" id="ARBA00000375"/>
    </source>
</evidence>
<dbReference type="PIRSF" id="PIRSF026534">
    <property type="entry name" value="Endo_alpha-L-arabinosidase"/>
    <property type="match status" value="1"/>
</dbReference>
<dbReference type="InterPro" id="IPR050727">
    <property type="entry name" value="GH43_arabinanases"/>
</dbReference>
<dbReference type="InterPro" id="IPR023296">
    <property type="entry name" value="Glyco_hydro_beta-prop_sf"/>
</dbReference>
<dbReference type="PANTHER" id="PTHR43301:SF3">
    <property type="entry name" value="ARABINAN ENDO-1,5-ALPHA-L-ARABINOSIDASE A-RELATED"/>
    <property type="match status" value="1"/>
</dbReference>
<evidence type="ECO:0000256" key="6">
    <source>
        <dbReference type="ARBA" id="ARBA00023295"/>
    </source>
</evidence>
<dbReference type="SUPFAM" id="SSF75005">
    <property type="entry name" value="Arabinanase/levansucrase/invertase"/>
    <property type="match status" value="1"/>
</dbReference>
<evidence type="ECO:0000256" key="4">
    <source>
        <dbReference type="ARBA" id="ARBA00012586"/>
    </source>
</evidence>
<evidence type="ECO:0000313" key="9">
    <source>
        <dbReference type="EMBL" id="KAK7955625.1"/>
    </source>
</evidence>
<evidence type="ECO:0000256" key="5">
    <source>
        <dbReference type="ARBA" id="ARBA00022801"/>
    </source>
</evidence>
<dbReference type="EC" id="3.2.1.99" evidence="4 7"/>
<dbReference type="EMBL" id="JAQQWE010000004">
    <property type="protein sequence ID" value="KAK7955625.1"/>
    <property type="molecule type" value="Genomic_DNA"/>
</dbReference>
<comment type="catalytic activity">
    <reaction evidence="1 7">
        <text>Endohydrolysis of (1-&gt;5)-alpha-arabinofuranosidic linkages in (1-&gt;5)-arabinans.</text>
        <dbReference type="EC" id="3.2.1.99"/>
    </reaction>
</comment>
<sequence length="326" mass="34900">MLPSFFHSLATAAAAAFLTGTVSAYAVPQACSGICTNAHDPTIVLRGDGTYFRLSTGGKIAIHSAPSIRGPWAYVGAALPAGSTINKAGRDDLWAPEVVKRGNEYYMYYSVSTSGSQDSAIGVATSADLVSWRDHGSTGIESARGVAYNAIDPHVLKQADGSFVMTFGSWWKDLHTVPMQNPPHRVAAGAAPRQIAYDPVTTAVEGGFVFPWAGYFYLFYSKGACCGFDRNRPVPGAEYKIMACRSSSPTGGFVDRSGADCTRGGGTVVYESFQFVYGPGGQGVFNDPVEGPILYYHFIDTRIGFADGQKRFGWNRIDFSSGWPVV</sequence>
<reference evidence="9 10" key="1">
    <citation type="submission" date="2023-01" db="EMBL/GenBank/DDBJ databases">
        <title>Analysis of 21 Apiospora genomes using comparative genomics revels a genus with tremendous synthesis potential of carbohydrate active enzymes and secondary metabolites.</title>
        <authorList>
            <person name="Sorensen T."/>
        </authorList>
    </citation>
    <scope>NUCLEOTIDE SEQUENCE [LARGE SCALE GENOMIC DNA]</scope>
    <source>
        <strain evidence="9 10">CBS 24483</strain>
    </source>
</reference>